<organism evidence="8">
    <name type="scientific">Drosophila rhopaloa</name>
    <name type="common">Fruit fly</name>
    <dbReference type="NCBI Taxonomy" id="1041015"/>
    <lineage>
        <taxon>Eukaryota</taxon>
        <taxon>Metazoa</taxon>
        <taxon>Ecdysozoa</taxon>
        <taxon>Arthropoda</taxon>
        <taxon>Hexapoda</taxon>
        <taxon>Insecta</taxon>
        <taxon>Pterygota</taxon>
        <taxon>Neoptera</taxon>
        <taxon>Endopterygota</taxon>
        <taxon>Diptera</taxon>
        <taxon>Brachycera</taxon>
        <taxon>Muscomorpha</taxon>
        <taxon>Ephydroidea</taxon>
        <taxon>Drosophilidae</taxon>
        <taxon>Drosophila</taxon>
        <taxon>Sophophora</taxon>
    </lineage>
</organism>
<evidence type="ECO:0000256" key="3">
    <source>
        <dbReference type="ARBA" id="ARBA00022753"/>
    </source>
</evidence>
<gene>
    <name evidence="8" type="primary">LOC108039712</name>
</gene>
<dbReference type="GO" id="GO:0015031">
    <property type="term" value="P:protein transport"/>
    <property type="evidence" value="ECO:0007669"/>
    <property type="project" value="UniProtKB-UniRule"/>
</dbReference>
<dbReference type="Gene3D" id="6.10.250.370">
    <property type="match status" value="1"/>
</dbReference>
<dbReference type="PANTHER" id="PTHR23306:SF3">
    <property type="entry name" value="TUMOR SUPPRESSOR PROTEIN 101"/>
    <property type="match status" value="1"/>
</dbReference>
<feature type="coiled-coil region" evidence="6">
    <location>
        <begin position="32"/>
        <end position="104"/>
    </location>
</feature>
<comment type="subcellular location">
    <subcellularLocation>
        <location evidence="1">Endosome</location>
    </subcellularLocation>
</comment>
<evidence type="ECO:0000256" key="4">
    <source>
        <dbReference type="ARBA" id="ARBA00022927"/>
    </source>
</evidence>
<feature type="domain" description="SB" evidence="7">
    <location>
        <begin position="114"/>
        <end position="180"/>
    </location>
</feature>
<dbReference type="InterPro" id="IPR037202">
    <property type="entry name" value="ESCRT_assembly_dom"/>
</dbReference>
<dbReference type="GO" id="GO:0043130">
    <property type="term" value="F:ubiquitin binding"/>
    <property type="evidence" value="ECO:0007669"/>
    <property type="project" value="TreeGrafter"/>
</dbReference>
<keyword evidence="3" id="KW-0967">Endosome</keyword>
<accession>A0A6P4EG22</accession>
<dbReference type="RefSeq" id="XP_016972291.1">
    <property type="nucleotide sequence ID" value="XM_017116802.1"/>
</dbReference>
<keyword evidence="2 5" id="KW-0813">Transport</keyword>
<sequence length="180" mass="20338">LKNSWPNPSPTGTITEEHIKASLISAVEDKLRRRIQEKVNQYQAEIETLNRTKQELVEGSSKIDAIISRLEREQVDLNKNISVLKDKEQELEKSLETLESAEAIDPDEAVTTTAPLYRQLLNAYADEAATEDAIYYLGEGLRGGVIDLETFLKHVRQLSRKQFILRATMQKCRQKAGLAG</sequence>
<dbReference type="GO" id="GO:0008333">
    <property type="term" value="P:endosome to lysosome transport"/>
    <property type="evidence" value="ECO:0007669"/>
    <property type="project" value="TreeGrafter"/>
</dbReference>
<evidence type="ECO:0000256" key="2">
    <source>
        <dbReference type="ARBA" id="ARBA00022448"/>
    </source>
</evidence>
<dbReference type="PANTHER" id="PTHR23306">
    <property type="entry name" value="TUMOR SUSCEPTIBILITY GENE 101 PROTEIN-RELATED"/>
    <property type="match status" value="1"/>
</dbReference>
<dbReference type="AlphaFoldDB" id="A0A6P4EG22"/>
<dbReference type="GO" id="GO:0000813">
    <property type="term" value="C:ESCRT I complex"/>
    <property type="evidence" value="ECO:0007669"/>
    <property type="project" value="TreeGrafter"/>
</dbReference>
<dbReference type="InterPro" id="IPR052070">
    <property type="entry name" value="ESCRT-I_UEV_domain"/>
</dbReference>
<dbReference type="OrthoDB" id="306304at2759"/>
<dbReference type="Gene3D" id="6.10.140.820">
    <property type="match status" value="1"/>
</dbReference>
<evidence type="ECO:0000313" key="8">
    <source>
        <dbReference type="RefSeq" id="XP_016972291.1"/>
    </source>
</evidence>
<reference evidence="8" key="1">
    <citation type="submission" date="2025-08" db="UniProtKB">
        <authorList>
            <consortium name="RefSeq"/>
        </authorList>
    </citation>
    <scope>IDENTIFICATION</scope>
</reference>
<protein>
    <submittedName>
        <fullName evidence="8">Tumor susceptibility gene 101 protein-like</fullName>
    </submittedName>
</protein>
<dbReference type="InterPro" id="IPR017916">
    <property type="entry name" value="SB_dom"/>
</dbReference>
<proteinExistence type="predicted"/>
<keyword evidence="6" id="KW-0175">Coiled coil</keyword>
<name>A0A6P4EG22_DRORH</name>
<evidence type="ECO:0000256" key="5">
    <source>
        <dbReference type="PROSITE-ProRule" id="PRU00644"/>
    </source>
</evidence>
<evidence type="ECO:0000256" key="1">
    <source>
        <dbReference type="ARBA" id="ARBA00004177"/>
    </source>
</evidence>
<dbReference type="PROSITE" id="PS51312">
    <property type="entry name" value="SB"/>
    <property type="match status" value="1"/>
</dbReference>
<evidence type="ECO:0000259" key="7">
    <source>
        <dbReference type="PROSITE" id="PS51312"/>
    </source>
</evidence>
<feature type="non-terminal residue" evidence="8">
    <location>
        <position position="1"/>
    </location>
</feature>
<dbReference type="SUPFAM" id="SSF140111">
    <property type="entry name" value="Endosomal sorting complex assembly domain"/>
    <property type="match status" value="1"/>
</dbReference>
<dbReference type="Pfam" id="PF09454">
    <property type="entry name" value="Vps23_core"/>
    <property type="match status" value="1"/>
</dbReference>
<evidence type="ECO:0000256" key="6">
    <source>
        <dbReference type="SAM" id="Coils"/>
    </source>
</evidence>
<keyword evidence="4 5" id="KW-0653">Protein transport</keyword>